<keyword evidence="4" id="KW-0521">NADP</keyword>
<dbReference type="InterPro" id="IPR016036">
    <property type="entry name" value="Malonyl_transacylase_ACP-bd"/>
</dbReference>
<evidence type="ECO:0000256" key="7">
    <source>
        <dbReference type="PROSITE-ProRule" id="PRU01363"/>
    </source>
</evidence>
<dbReference type="CDD" id="cd02440">
    <property type="entry name" value="AdoMet_MTases"/>
    <property type="match status" value="1"/>
</dbReference>
<keyword evidence="6 12" id="KW-0012">Acyltransferase</keyword>
<evidence type="ECO:0000256" key="6">
    <source>
        <dbReference type="ARBA" id="ARBA00023315"/>
    </source>
</evidence>
<evidence type="ECO:0000259" key="11">
    <source>
        <dbReference type="PROSITE" id="PS52019"/>
    </source>
</evidence>
<dbReference type="Pfam" id="PF14765">
    <property type="entry name" value="PS-DH"/>
    <property type="match status" value="1"/>
</dbReference>
<dbReference type="InterPro" id="IPR014043">
    <property type="entry name" value="Acyl_transferase_dom"/>
</dbReference>
<dbReference type="InterPro" id="IPR050091">
    <property type="entry name" value="PKS_NRPS_Biosynth_Enz"/>
</dbReference>
<dbReference type="InterPro" id="IPR049900">
    <property type="entry name" value="PKS_mFAS_DH"/>
</dbReference>
<dbReference type="CDD" id="cd00833">
    <property type="entry name" value="PKS"/>
    <property type="match status" value="1"/>
</dbReference>
<feature type="domain" description="Ketosynthase family 3 (KS3)" evidence="10">
    <location>
        <begin position="12"/>
        <end position="435"/>
    </location>
</feature>
<dbReference type="InterPro" id="IPR016039">
    <property type="entry name" value="Thiolase-like"/>
</dbReference>
<dbReference type="Pfam" id="PF02801">
    <property type="entry name" value="Ketoacyl-synt_C"/>
    <property type="match status" value="1"/>
</dbReference>
<dbReference type="Pfam" id="PF00698">
    <property type="entry name" value="Acyl_transf_1"/>
    <property type="match status" value="1"/>
</dbReference>
<reference evidence="12 13" key="1">
    <citation type="submission" date="2019-03" db="EMBL/GenBank/DDBJ databases">
        <title>Draft genome sequences of novel Actinobacteria.</title>
        <authorList>
            <person name="Sahin N."/>
            <person name="Ay H."/>
            <person name="Saygin H."/>
        </authorList>
    </citation>
    <scope>NUCLEOTIDE SEQUENCE [LARGE SCALE GENOMIC DNA]</scope>
    <source>
        <strain evidence="12 13">H3C3</strain>
    </source>
</reference>
<dbReference type="InterPro" id="IPR049552">
    <property type="entry name" value="PKS_DH_N"/>
</dbReference>
<feature type="domain" description="Carrier" evidence="9">
    <location>
        <begin position="2411"/>
        <end position="2486"/>
    </location>
</feature>
<dbReference type="SUPFAM" id="SSF55048">
    <property type="entry name" value="Probable ACP-binding domain of malonyl-CoA ACP transacylase"/>
    <property type="match status" value="1"/>
</dbReference>
<dbReference type="Pfam" id="PF00107">
    <property type="entry name" value="ADH_zinc_N"/>
    <property type="match status" value="1"/>
</dbReference>
<dbReference type="Gene3D" id="1.10.1200.10">
    <property type="entry name" value="ACP-like"/>
    <property type="match status" value="1"/>
</dbReference>
<dbReference type="SMART" id="SM00825">
    <property type="entry name" value="PKS_KS"/>
    <property type="match status" value="1"/>
</dbReference>
<feature type="active site" description="Proton acceptor; for dehydratase activity" evidence="7">
    <location>
        <position position="932"/>
    </location>
</feature>
<dbReference type="Proteomes" id="UP000294513">
    <property type="component" value="Unassembled WGS sequence"/>
</dbReference>
<dbReference type="CDD" id="cd05195">
    <property type="entry name" value="enoyl_red"/>
    <property type="match status" value="1"/>
</dbReference>
<dbReference type="Gene3D" id="3.10.129.110">
    <property type="entry name" value="Polyketide synthase dehydratase"/>
    <property type="match status" value="1"/>
</dbReference>
<feature type="domain" description="PKS/mFAS DH" evidence="11">
    <location>
        <begin position="903"/>
        <end position="1180"/>
    </location>
</feature>
<dbReference type="InterPro" id="IPR009081">
    <property type="entry name" value="PP-bd_ACP"/>
</dbReference>
<evidence type="ECO:0000256" key="1">
    <source>
        <dbReference type="ARBA" id="ARBA00022450"/>
    </source>
</evidence>
<dbReference type="InterPro" id="IPR013154">
    <property type="entry name" value="ADH-like_N"/>
</dbReference>
<feature type="region of interest" description="C-terminal hotdog fold" evidence="7">
    <location>
        <begin position="1036"/>
        <end position="1180"/>
    </location>
</feature>
<dbReference type="GO" id="GO:0004312">
    <property type="term" value="F:fatty acid synthase activity"/>
    <property type="evidence" value="ECO:0007669"/>
    <property type="project" value="TreeGrafter"/>
</dbReference>
<dbReference type="Gene3D" id="3.40.366.10">
    <property type="entry name" value="Malonyl-Coenzyme A Acyl Carrier Protein, domain 2"/>
    <property type="match status" value="1"/>
</dbReference>
<dbReference type="SMART" id="SM00829">
    <property type="entry name" value="PKS_ER"/>
    <property type="match status" value="1"/>
</dbReference>
<dbReference type="GO" id="GO:0031177">
    <property type="term" value="F:phosphopantetheine binding"/>
    <property type="evidence" value="ECO:0007669"/>
    <property type="project" value="InterPro"/>
</dbReference>
<dbReference type="InterPro" id="IPR057326">
    <property type="entry name" value="KR_dom"/>
</dbReference>
<dbReference type="InterPro" id="IPR020843">
    <property type="entry name" value="ER"/>
</dbReference>
<dbReference type="Gene3D" id="3.40.47.10">
    <property type="match status" value="1"/>
</dbReference>
<dbReference type="RefSeq" id="WP_131893314.1">
    <property type="nucleotide sequence ID" value="NZ_SMKU01000060.1"/>
</dbReference>
<dbReference type="Pfam" id="PF00109">
    <property type="entry name" value="ketoacyl-synt"/>
    <property type="match status" value="1"/>
</dbReference>
<feature type="active site" description="Proton donor; for dehydratase activity" evidence="7">
    <location>
        <position position="1097"/>
    </location>
</feature>
<dbReference type="PROSITE" id="PS50075">
    <property type="entry name" value="CARRIER"/>
    <property type="match status" value="1"/>
</dbReference>
<organism evidence="12 13">
    <name type="scientific">Actinomadura rubrisoli</name>
    <dbReference type="NCBI Taxonomy" id="2530368"/>
    <lineage>
        <taxon>Bacteria</taxon>
        <taxon>Bacillati</taxon>
        <taxon>Actinomycetota</taxon>
        <taxon>Actinomycetes</taxon>
        <taxon>Streptosporangiales</taxon>
        <taxon>Thermomonosporaceae</taxon>
        <taxon>Actinomadura</taxon>
    </lineage>
</organism>
<dbReference type="SUPFAM" id="SSF52151">
    <property type="entry name" value="FabD/lysophospholipase-like"/>
    <property type="match status" value="1"/>
</dbReference>
<dbReference type="InterPro" id="IPR049551">
    <property type="entry name" value="PKS_DH_C"/>
</dbReference>
<evidence type="ECO:0000259" key="9">
    <source>
        <dbReference type="PROSITE" id="PS50075"/>
    </source>
</evidence>
<keyword evidence="5" id="KW-0511">Multifunctional enzyme</keyword>
<dbReference type="FunFam" id="3.40.50.720:FF:000209">
    <property type="entry name" value="Polyketide synthase Pks12"/>
    <property type="match status" value="1"/>
</dbReference>
<dbReference type="Gene3D" id="3.30.70.3290">
    <property type="match status" value="1"/>
</dbReference>
<evidence type="ECO:0000313" key="13">
    <source>
        <dbReference type="Proteomes" id="UP000294513"/>
    </source>
</evidence>
<dbReference type="OrthoDB" id="4537517at2"/>
<dbReference type="SMART" id="SM00823">
    <property type="entry name" value="PKS_PP"/>
    <property type="match status" value="1"/>
</dbReference>
<evidence type="ECO:0000256" key="5">
    <source>
        <dbReference type="ARBA" id="ARBA00023268"/>
    </source>
</evidence>
<dbReference type="SMART" id="SM00826">
    <property type="entry name" value="PKS_DH"/>
    <property type="match status" value="1"/>
</dbReference>
<dbReference type="Pfam" id="PF16197">
    <property type="entry name" value="KAsynt_C_assoc"/>
    <property type="match status" value="1"/>
</dbReference>
<dbReference type="InterPro" id="IPR029063">
    <property type="entry name" value="SAM-dependent_MTases_sf"/>
</dbReference>
<proteinExistence type="predicted"/>
<dbReference type="InterPro" id="IPR036291">
    <property type="entry name" value="NAD(P)-bd_dom_sf"/>
</dbReference>
<dbReference type="InterPro" id="IPR014031">
    <property type="entry name" value="Ketoacyl_synth_C"/>
</dbReference>
<gene>
    <name evidence="12" type="ORF">E1298_14455</name>
</gene>
<dbReference type="InterPro" id="IPR013149">
    <property type="entry name" value="ADH-like_C"/>
</dbReference>
<evidence type="ECO:0000256" key="4">
    <source>
        <dbReference type="ARBA" id="ARBA00022857"/>
    </source>
</evidence>
<feature type="region of interest" description="Disordered" evidence="8">
    <location>
        <begin position="2493"/>
        <end position="2519"/>
    </location>
</feature>
<accession>A0A4R5BQE0</accession>
<dbReference type="InterPro" id="IPR020806">
    <property type="entry name" value="PKS_PP-bd"/>
</dbReference>
<dbReference type="SUPFAM" id="SSF53901">
    <property type="entry name" value="Thiolase-like"/>
    <property type="match status" value="1"/>
</dbReference>
<dbReference type="InterPro" id="IPR032821">
    <property type="entry name" value="PKS_assoc"/>
</dbReference>
<dbReference type="PROSITE" id="PS00012">
    <property type="entry name" value="PHOSPHOPANTETHEINE"/>
    <property type="match status" value="1"/>
</dbReference>
<dbReference type="SUPFAM" id="SSF51735">
    <property type="entry name" value="NAD(P)-binding Rossmann-fold domains"/>
    <property type="match status" value="3"/>
</dbReference>
<dbReference type="InterPro" id="IPR011032">
    <property type="entry name" value="GroES-like_sf"/>
</dbReference>
<evidence type="ECO:0000256" key="3">
    <source>
        <dbReference type="ARBA" id="ARBA00022679"/>
    </source>
</evidence>
<dbReference type="InterPro" id="IPR013968">
    <property type="entry name" value="PKS_KR"/>
</dbReference>
<dbReference type="GO" id="GO:0004315">
    <property type="term" value="F:3-oxoacyl-[acyl-carrier-protein] synthase activity"/>
    <property type="evidence" value="ECO:0007669"/>
    <property type="project" value="InterPro"/>
</dbReference>
<dbReference type="Gene3D" id="3.90.180.10">
    <property type="entry name" value="Medium-chain alcohol dehydrogenases, catalytic domain"/>
    <property type="match status" value="1"/>
</dbReference>
<dbReference type="InterPro" id="IPR016035">
    <property type="entry name" value="Acyl_Trfase/lysoPLipase"/>
</dbReference>
<sequence>MGENTDGDTGQAEAIAIVGAACRFPGGIDDLDQLWEALSTGRDLVGQVPPDRFEADRFVDESMPRKGKSYTAAGGFLGDVAGFDAGYFGISPREAAQMDPQHRLLLEMAAEALDDAAIDPATWAGTDAAVYVGISDTSYGALQMLATDTVNPYTMPGAASSIAANRLSHFLDLRGPSMAVDTACSSALVALDRACKTLLEGTSPTALCGGVNALLSPYHYIGFSQASMLSPTGRCRSFSAGADGYVRAEGAGLVVLKRLADALADGDRVHGVILGSAANSDGRTMGLALPSADAQADLLRRAYRRAGVHPDELVYLEAHGTGTPVGDPIEAHAIGRALAVDRGTGALPIGSVKSNLGHLEPASGMAGLFKALLVLRHGIIPASLHTDPPSLDIDFAGLNLATVPEPRPVAGVERPVVGVNSFGFGGTNAHVLLTAPPSPAAGSPGEPVGEAVPVVVTARTPGAAAEAAARLADRLDGASQQEFYDIAHTTCRRRGRHPYRAAVLAAGAAEAAGRLRSVAAAKAVGNGGVVLVFPGNGSQWAGMGSDLLAGDAVFRAAVEAVDAELASYLEWSVAREMALPPGEWRLSATEVAQPMLFAVQVGLVHMLRARGVEPAAVVGHSVGEIPAAYAAGILTLADATRVLAERSRAQAPTAGAGRMVAVGLERREVEEILPGFPGVEVAAVNAGDHVTVSGPAGQLKLLVTELALRQVVFRELELDYAFHSAAMDGVRDTLERTLAKLKPAAARVPFVSTLTGGPLEGTALDAEYWARTVREPVLFAPAVETLLDMGFELFAEVGPQPVVRPYLRRVIAARQDGKTRQSGNGAVTLPTLRHGDDGVSGTQAVETALTTLIAAGAELDWRIPFPRPGKVVDLPAYPWQRERHWTGGPDSWVRSIGDGRIDHPLLGERLPVLEPTWYGRIEPVLVPWLADHRVGGSVVMPATGHVEMLLAAGRRAFDAAAEVRHMEIMRPLVVPWGDEGGVHVQVSLSAEDGVATIAGAETGGGEMAEYARGQVRRLLRPRPPALDLEALRARLGCGTGAEEHYALADRFGLRYGPAFRVLTGFRSGETEVLAAYRHDPAADRRADRYEVHPALLDGALQAGVPLLAGLLADGRGYLPSAIEAVRVWERPGQAGFVHVRHRSRTQTEMCWDIVVTDEHGAVAVEIEGCRLRRYEIRQGVPLSRHQVVLRAAPRPDEPAERSPLPSPAQVVDAAAEEISELRADWHRQDYGPGAARVLEVVAHSFAEAIRGLLAAPAEPFGVQDLITAGMRPDHGRLIELTAPLMQRHGLMTAEEPGRWLLATGQGRDDARRLLRDSIICHPANSAESLLTARVAQHLPEILRGTCDPLELLMPDGALESLEQLYDLAPAVRFHNRIAQALMRRIVARWPGDRPLRILEVGAGTGGITAALLPLLPADRTRYVYTDVSPLFFNRAQKRFADHDFVEYRTLDLNADPAGQGFTPGTFDIVIAGHALHVAGDLAAALRRVAGLLAPGGRLLAVEAHDPELLVMFFGALDSFWNIADPELRPRSLLLPRDRWAPLLRRCGFPDVAQTGDDRRPCRDHYSVILASTCADQDAQHPAAHADGATGWLVVTESARDDVLAEAVANRLRSAARGAAVVNAGSGLASEALAGPLPDADRAGIVLLLGEDGAEDADGLVRQATRRAALMRTIAGVHRPGQEPTAFWLVTRPSGVQPAPERALEPADAAAWGVARSLGNEEPGLRVRRVSLDRTGEAETDARRLVAELTAPDDEDEIVLTRGGRFVPRATPLPPVRTAPAEAASGRCPAAYRLRVREPGLSYRLAWVETGPLEPEADEVVIDVAAAALNYRDIMLAVGLLPAEAAQDRRMEQGLGVEYAGVVAAVGSAVTTVAPGDRVVALGLSAMGTQVRTVEHAVSPIPPTMSFTEAVTLPVAFLTVHYALEQLARVRPGETVLVHGAAGGVGMATLQYAGHRGAQVIATAGTSAKRDLLRAMGVEHVFDSRSLDFGEQIMELTRGRGVDVVLNSLSGEAIARGLETLAPGGRFIELGKRDIYENKPLLLGAFKNNITFAALDLTRLMNDPRCLAPHYDEIATRIAAGAYRPLPHRVFPAARVQEAFHLLQHSRHIGKVVIAFDPLDEAPRVERLSRRPRLDPGATYLVVGGLGGFGAATARWLADLGARHLTLIGRRGAGTPGADRLLADLAERGVHATVQALDATDLPAMRAVLDGIDAGGHPLRGVVHSAMHVDDDLLVNLSDERMAASLAPKVAVASVLDALTRDRELEFFLMYSSSAGFIGQPGQTNYVAGNLYLEALVRQRLQAGLPGLAIAWGALGETGYVARNELAGNMARLGVETVTTDEALTAAGRLLTGEQDVAGVGRYNWGRLRELVGSLATPRYSMLMPPMSPAGGQTREELVRELAALPRSEAQRRIAGYLAMFLAEVFQMPADQLDHDRRLDEYGLDSLMGAELLVMLREHLGLDIPPMELVRSAGTITEISRIILTRLGLVASEAEAEPPTQADADGTVQNDGAVVEPASS</sequence>
<dbReference type="EMBL" id="SMKU01000060">
    <property type="protein sequence ID" value="TDD89141.1"/>
    <property type="molecule type" value="Genomic_DNA"/>
</dbReference>
<dbReference type="SUPFAM" id="SSF50129">
    <property type="entry name" value="GroES-like"/>
    <property type="match status" value="1"/>
</dbReference>
<dbReference type="InterPro" id="IPR020807">
    <property type="entry name" value="PKS_DH"/>
</dbReference>
<comment type="caution">
    <text evidence="12">The sequence shown here is derived from an EMBL/GenBank/DDBJ whole genome shotgun (WGS) entry which is preliminary data.</text>
</comment>
<keyword evidence="1" id="KW-0596">Phosphopantetheine</keyword>
<dbReference type="InterPro" id="IPR042104">
    <property type="entry name" value="PKS_dehydratase_sf"/>
</dbReference>
<dbReference type="SUPFAM" id="SSF53335">
    <property type="entry name" value="S-adenosyl-L-methionine-dependent methyltransferases"/>
    <property type="match status" value="1"/>
</dbReference>
<dbReference type="SMART" id="SM00822">
    <property type="entry name" value="PKS_KR"/>
    <property type="match status" value="1"/>
</dbReference>
<keyword evidence="2" id="KW-0597">Phosphoprotein</keyword>
<dbReference type="Pfam" id="PF21089">
    <property type="entry name" value="PKS_DH_N"/>
    <property type="match status" value="1"/>
</dbReference>
<dbReference type="Pfam" id="PF08242">
    <property type="entry name" value="Methyltransf_12"/>
    <property type="match status" value="1"/>
</dbReference>
<dbReference type="GO" id="GO:0006633">
    <property type="term" value="P:fatty acid biosynthetic process"/>
    <property type="evidence" value="ECO:0007669"/>
    <property type="project" value="InterPro"/>
</dbReference>
<dbReference type="Pfam" id="PF08240">
    <property type="entry name" value="ADH_N"/>
    <property type="match status" value="1"/>
</dbReference>
<name>A0A4R5BQE0_9ACTN</name>
<evidence type="ECO:0000313" key="12">
    <source>
        <dbReference type="EMBL" id="TDD89141.1"/>
    </source>
</evidence>
<dbReference type="SUPFAM" id="SSF47336">
    <property type="entry name" value="ACP-like"/>
    <property type="match status" value="1"/>
</dbReference>
<keyword evidence="3 12" id="KW-0808">Transferase</keyword>
<protein>
    <submittedName>
        <fullName evidence="12">Acyltransferase domain-containing protein</fullName>
    </submittedName>
</protein>
<dbReference type="PANTHER" id="PTHR43775">
    <property type="entry name" value="FATTY ACID SYNTHASE"/>
    <property type="match status" value="1"/>
</dbReference>
<evidence type="ECO:0000259" key="10">
    <source>
        <dbReference type="PROSITE" id="PS52004"/>
    </source>
</evidence>
<dbReference type="PROSITE" id="PS52019">
    <property type="entry name" value="PKS_MFAS_DH"/>
    <property type="match status" value="1"/>
</dbReference>
<dbReference type="InterPro" id="IPR006162">
    <property type="entry name" value="Ppantetheine_attach_site"/>
</dbReference>
<feature type="region of interest" description="Disordered" evidence="8">
    <location>
        <begin position="819"/>
        <end position="840"/>
    </location>
</feature>
<dbReference type="SMART" id="SM00827">
    <property type="entry name" value="PKS_AT"/>
    <property type="match status" value="1"/>
</dbReference>
<dbReference type="InterPro" id="IPR001227">
    <property type="entry name" value="Ac_transferase_dom_sf"/>
</dbReference>
<feature type="region of interest" description="N-terminal hotdog fold" evidence="7">
    <location>
        <begin position="903"/>
        <end position="1022"/>
    </location>
</feature>
<dbReference type="InterPro" id="IPR036736">
    <property type="entry name" value="ACP-like_sf"/>
</dbReference>
<dbReference type="PANTHER" id="PTHR43775:SF37">
    <property type="entry name" value="SI:DKEY-61P9.11"/>
    <property type="match status" value="1"/>
</dbReference>
<dbReference type="InterPro" id="IPR018201">
    <property type="entry name" value="Ketoacyl_synth_AS"/>
</dbReference>
<dbReference type="Gene3D" id="3.40.50.150">
    <property type="entry name" value="Vaccinia Virus protein VP39"/>
    <property type="match status" value="1"/>
</dbReference>
<dbReference type="InterPro" id="IPR013217">
    <property type="entry name" value="Methyltransf_12"/>
</dbReference>
<keyword evidence="13" id="KW-1185">Reference proteome</keyword>
<dbReference type="Pfam" id="PF00550">
    <property type="entry name" value="PP-binding"/>
    <property type="match status" value="1"/>
</dbReference>
<dbReference type="GO" id="GO:0016491">
    <property type="term" value="F:oxidoreductase activity"/>
    <property type="evidence" value="ECO:0007669"/>
    <property type="project" value="InterPro"/>
</dbReference>
<dbReference type="Pfam" id="PF08659">
    <property type="entry name" value="KR"/>
    <property type="match status" value="1"/>
</dbReference>
<dbReference type="InterPro" id="IPR014030">
    <property type="entry name" value="Ketoacyl_synth_N"/>
</dbReference>
<dbReference type="PROSITE" id="PS00606">
    <property type="entry name" value="KS3_1"/>
    <property type="match status" value="1"/>
</dbReference>
<evidence type="ECO:0000256" key="8">
    <source>
        <dbReference type="SAM" id="MobiDB-lite"/>
    </source>
</evidence>
<dbReference type="InterPro" id="IPR020841">
    <property type="entry name" value="PKS_Beta-ketoAc_synthase_dom"/>
</dbReference>
<evidence type="ECO:0000256" key="2">
    <source>
        <dbReference type="ARBA" id="ARBA00022553"/>
    </source>
</evidence>
<dbReference type="Gene3D" id="3.40.50.720">
    <property type="entry name" value="NAD(P)-binding Rossmann-like Domain"/>
    <property type="match status" value="3"/>
</dbReference>
<dbReference type="PROSITE" id="PS52004">
    <property type="entry name" value="KS3_2"/>
    <property type="match status" value="1"/>
</dbReference>